<dbReference type="RefSeq" id="WP_022607985.1">
    <property type="nucleotide sequence ID" value="NZ_ASSJ01000066.1"/>
</dbReference>
<sequence>MDFRTPGQRPAQSNGWLHALRDRATVLAAEPWLWIWTAVALVVRVVGLAAKPAWRDELATTVFGLGNSFLDVPLNRAIAVPELLQPLASGGSWGSVLQNLFAESTHPPLFFLLVHGWMQIFAPEGGWPALTAARSLSALLGALSVPALYVLMRMAGTRRMALIAAMLMALSPFGIFLAREARHYTLAELLAIASLACGLRAVQAIAGRRQFSIAIALLWTAVNALGMATHFFFAFVLGAQVPMLLGTMWAVRSRWSRFPWQALLVAIGGSIAGAIVWLPVLGDISGSSPTQWIYDGDPQEDWLQPLARLLMWNLSQVTLLPTAVTAQVPVPVAIASGGLMVGFALWALPRVVWGWRHCPQQLELKALSGYFLSAIALFLGCTYGLELDLTLASRFQYVYFPAAIALVAVAVATCWRVPVAAPVARSARFAVRPDYRTVIAFGLAGTFGAMTVIANAGYLQTPRPDLLARTIAAAEAESDRAVGPVTIATIHLHHGQTGTMMALAREFDRAEVDFSVEYFLAHRDRAAGAARDTAAIAALRSEIATRARPFDLWSIGRRFRFDLGAEGCDRQLRGDLGEYNYRLYRCTDDQSSERANRVRTAHGKAFNQSSG</sequence>
<dbReference type="Proteomes" id="UP000016960">
    <property type="component" value="Unassembled WGS sequence"/>
</dbReference>
<keyword evidence="2" id="KW-1003">Cell membrane</keyword>
<feature type="transmembrane region" description="Helical" evidence="8">
    <location>
        <begin position="258"/>
        <end position="281"/>
    </location>
</feature>
<keyword evidence="5 8" id="KW-0812">Transmembrane</keyword>
<evidence type="ECO:0000256" key="5">
    <source>
        <dbReference type="ARBA" id="ARBA00022692"/>
    </source>
</evidence>
<evidence type="ECO:0000256" key="8">
    <source>
        <dbReference type="SAM" id="Phobius"/>
    </source>
</evidence>
<dbReference type="STRING" id="582515.KR51_00026090"/>
<feature type="transmembrane region" description="Helical" evidence="8">
    <location>
        <begin position="438"/>
        <end position="459"/>
    </location>
</feature>
<evidence type="ECO:0000256" key="7">
    <source>
        <dbReference type="ARBA" id="ARBA00023136"/>
    </source>
</evidence>
<keyword evidence="6 8" id="KW-1133">Transmembrane helix</keyword>
<dbReference type="AlphaFoldDB" id="U5DH22"/>
<dbReference type="OrthoDB" id="416237at2"/>
<organism evidence="9 10">
    <name type="scientific">Rubidibacter lacunae KORDI 51-2</name>
    <dbReference type="NCBI Taxonomy" id="582515"/>
    <lineage>
        <taxon>Bacteria</taxon>
        <taxon>Bacillati</taxon>
        <taxon>Cyanobacteriota</taxon>
        <taxon>Cyanophyceae</taxon>
        <taxon>Oscillatoriophycideae</taxon>
        <taxon>Chroococcales</taxon>
        <taxon>Aphanothecaceae</taxon>
        <taxon>Rubidibacter</taxon>
    </lineage>
</organism>
<gene>
    <name evidence="9" type="ORF">KR51_00026090</name>
</gene>
<comment type="caution">
    <text evidence="9">The sequence shown here is derived from an EMBL/GenBank/DDBJ whole genome shotgun (WGS) entry which is preliminary data.</text>
</comment>
<dbReference type="InterPro" id="IPR050297">
    <property type="entry name" value="LipidA_mod_glycosyltrf_83"/>
</dbReference>
<evidence type="ECO:0000256" key="2">
    <source>
        <dbReference type="ARBA" id="ARBA00022475"/>
    </source>
</evidence>
<feature type="transmembrane region" description="Helical" evidence="8">
    <location>
        <begin position="184"/>
        <end position="202"/>
    </location>
</feature>
<evidence type="ECO:0000313" key="10">
    <source>
        <dbReference type="Proteomes" id="UP000016960"/>
    </source>
</evidence>
<feature type="transmembrane region" description="Helical" evidence="8">
    <location>
        <begin position="160"/>
        <end position="178"/>
    </location>
</feature>
<dbReference type="GO" id="GO:0016763">
    <property type="term" value="F:pentosyltransferase activity"/>
    <property type="evidence" value="ECO:0007669"/>
    <property type="project" value="TreeGrafter"/>
</dbReference>
<dbReference type="eggNOG" id="COG5305">
    <property type="taxonomic scope" value="Bacteria"/>
</dbReference>
<dbReference type="GO" id="GO:0005886">
    <property type="term" value="C:plasma membrane"/>
    <property type="evidence" value="ECO:0007669"/>
    <property type="project" value="UniProtKB-SubCell"/>
</dbReference>
<feature type="transmembrane region" description="Helical" evidence="8">
    <location>
        <begin position="214"/>
        <end position="238"/>
    </location>
</feature>
<dbReference type="EMBL" id="ASSJ01000066">
    <property type="protein sequence ID" value="ERN40896.1"/>
    <property type="molecule type" value="Genomic_DNA"/>
</dbReference>
<reference evidence="9 10" key="1">
    <citation type="submission" date="2013-05" db="EMBL/GenBank/DDBJ databases">
        <title>Draft genome sequence of Rubidibacter lacunae KORDI 51-2.</title>
        <authorList>
            <person name="Choi D.H."/>
            <person name="Noh J.H."/>
            <person name="Kwon K.-K."/>
            <person name="Lee J.-H."/>
            <person name="Ryu J.-Y."/>
        </authorList>
    </citation>
    <scope>NUCLEOTIDE SEQUENCE [LARGE SCALE GENOMIC DNA]</scope>
    <source>
        <strain evidence="9 10">KORDI 51-2</strain>
    </source>
</reference>
<evidence type="ECO:0000256" key="3">
    <source>
        <dbReference type="ARBA" id="ARBA00022676"/>
    </source>
</evidence>
<feature type="transmembrane region" description="Helical" evidence="8">
    <location>
        <begin position="318"/>
        <end position="347"/>
    </location>
</feature>
<evidence type="ECO:0000313" key="9">
    <source>
        <dbReference type="EMBL" id="ERN40896.1"/>
    </source>
</evidence>
<proteinExistence type="predicted"/>
<dbReference type="GO" id="GO:0009103">
    <property type="term" value="P:lipopolysaccharide biosynthetic process"/>
    <property type="evidence" value="ECO:0007669"/>
    <property type="project" value="UniProtKB-ARBA"/>
</dbReference>
<keyword evidence="7 8" id="KW-0472">Membrane</keyword>
<keyword evidence="10" id="KW-1185">Reference proteome</keyword>
<evidence type="ECO:0000256" key="4">
    <source>
        <dbReference type="ARBA" id="ARBA00022679"/>
    </source>
</evidence>
<feature type="transmembrane region" description="Helical" evidence="8">
    <location>
        <begin position="367"/>
        <end position="385"/>
    </location>
</feature>
<keyword evidence="3" id="KW-0328">Glycosyltransferase</keyword>
<evidence type="ECO:0000256" key="1">
    <source>
        <dbReference type="ARBA" id="ARBA00004651"/>
    </source>
</evidence>
<dbReference type="InParanoid" id="U5DH22"/>
<evidence type="ECO:0008006" key="11">
    <source>
        <dbReference type="Google" id="ProtNLM"/>
    </source>
</evidence>
<accession>U5DH22</accession>
<keyword evidence="4" id="KW-0808">Transferase</keyword>
<feature type="transmembrane region" description="Helical" evidence="8">
    <location>
        <begin position="397"/>
        <end position="418"/>
    </location>
</feature>
<evidence type="ECO:0000256" key="6">
    <source>
        <dbReference type="ARBA" id="ARBA00022989"/>
    </source>
</evidence>
<dbReference type="PANTHER" id="PTHR33908">
    <property type="entry name" value="MANNOSYLTRANSFERASE YKCB-RELATED"/>
    <property type="match status" value="1"/>
</dbReference>
<comment type="subcellular location">
    <subcellularLocation>
        <location evidence="1">Cell membrane</location>
        <topology evidence="1">Multi-pass membrane protein</topology>
    </subcellularLocation>
</comment>
<dbReference type="PANTHER" id="PTHR33908:SF11">
    <property type="entry name" value="MEMBRANE PROTEIN"/>
    <property type="match status" value="1"/>
</dbReference>
<name>U5DH22_9CHRO</name>
<protein>
    <recommendedName>
        <fullName evidence="11">Glycosyltransferase RgtA/B/C/D-like domain-containing protein</fullName>
    </recommendedName>
</protein>